<keyword evidence="1" id="KW-0732">Signal</keyword>
<dbReference type="EMBL" id="CP003107">
    <property type="protein sequence ID" value="AET59581.1"/>
    <property type="molecule type" value="Genomic_DNA"/>
</dbReference>
<evidence type="ECO:0000313" key="3">
    <source>
        <dbReference type="Proteomes" id="UP000005876"/>
    </source>
</evidence>
<dbReference type="OrthoDB" id="9919470at2"/>
<name>G7W0G0_PAETH</name>
<reference evidence="3" key="1">
    <citation type="submission" date="2011-11" db="EMBL/GenBank/DDBJ databases">
        <title>Complete sequence of Paenibacillus terrae HPL-003.</title>
        <authorList>
            <person name="Shin S.H."/>
            <person name="Kim S."/>
            <person name="Kim J.Y."/>
        </authorList>
    </citation>
    <scope>NUCLEOTIDE SEQUENCE [LARGE SCALE GENOMIC DNA]</scope>
    <source>
        <strain evidence="3">HPL-003</strain>
    </source>
</reference>
<dbReference type="RefSeq" id="WP_014280307.1">
    <property type="nucleotide sequence ID" value="NC_016641.1"/>
</dbReference>
<feature type="chain" id="PRO_5003504799" evidence="1">
    <location>
        <begin position="30"/>
        <end position="157"/>
    </location>
</feature>
<dbReference type="HOGENOM" id="CLU_1676144_0_0_9"/>
<protein>
    <submittedName>
        <fullName evidence="2">Uncharacterized protein</fullName>
    </submittedName>
</protein>
<dbReference type="AlphaFoldDB" id="G7W0G0"/>
<dbReference type="Proteomes" id="UP000005876">
    <property type="component" value="Chromosome"/>
</dbReference>
<dbReference type="KEGG" id="pta:HPL003_14150"/>
<gene>
    <name evidence="2" type="ordered locus">HPL003_14150</name>
</gene>
<proteinExistence type="predicted"/>
<sequence>MIQSKKKWFLALFASVTLFSVVAPFSASANGVSSVITDTYQSSPEQYSESVEQRVIEPQWKTKVAKEALRAFRDKVTSKQAINDVKYALELLPNGKKWSGLYEDAVYGIRSNIDELLKWETVLMDDLKAKVAGALYDVGIPLSWARRFASVVIEVLL</sequence>
<reference key="2">
    <citation type="submission" date="2011-11" db="EMBL/GenBank/DDBJ databases">
        <authorList>
            <person name="Shin S.H."/>
            <person name="Kim S."/>
            <person name="Kim J.Y."/>
        </authorList>
    </citation>
    <scope>NUCLEOTIDE SEQUENCE</scope>
    <source>
        <strain>HPL-003</strain>
    </source>
</reference>
<evidence type="ECO:0000256" key="1">
    <source>
        <dbReference type="SAM" id="SignalP"/>
    </source>
</evidence>
<evidence type="ECO:0000313" key="2">
    <source>
        <dbReference type="EMBL" id="AET59581.1"/>
    </source>
</evidence>
<accession>G7W0G0</accession>
<reference evidence="2 3" key="3">
    <citation type="journal article" date="2012" name="J. Bacteriol.">
        <title>Genome Sequence of Paenibacillus terrae HPL-003, a Xylanase-Producing Bacterium Isolated from Soil Found in Forest Residue.</title>
        <authorList>
            <person name="Shin S.H."/>
            <person name="Kim S."/>
            <person name="Kim J.Y."/>
            <person name="Song H.Y."/>
            <person name="Cho S.J."/>
            <person name="Kim D.R."/>
            <person name="Lee K.I."/>
            <person name="Lim H.K."/>
            <person name="Park N.J."/>
            <person name="Hwang I.T."/>
            <person name="Yang K.S."/>
        </authorList>
    </citation>
    <scope>NUCLEOTIDE SEQUENCE [LARGE SCALE GENOMIC DNA]</scope>
    <source>
        <strain evidence="2 3">HPL-003</strain>
    </source>
</reference>
<dbReference type="STRING" id="985665.HPL003_14150"/>
<feature type="signal peptide" evidence="1">
    <location>
        <begin position="1"/>
        <end position="29"/>
    </location>
</feature>
<organism evidence="2 3">
    <name type="scientific">Paenibacillus terrae (strain HPL-003)</name>
    <dbReference type="NCBI Taxonomy" id="985665"/>
    <lineage>
        <taxon>Bacteria</taxon>
        <taxon>Bacillati</taxon>
        <taxon>Bacillota</taxon>
        <taxon>Bacilli</taxon>
        <taxon>Bacillales</taxon>
        <taxon>Paenibacillaceae</taxon>
        <taxon>Paenibacillus</taxon>
    </lineage>
</organism>